<protein>
    <submittedName>
        <fullName evidence="3">Glycosyltransferase</fullName>
    </submittedName>
</protein>
<evidence type="ECO:0000259" key="1">
    <source>
        <dbReference type="Pfam" id="PF00534"/>
    </source>
</evidence>
<sequence length="434" mass="50636">MKIGFYLDNSKHMNVDYSDPHKGNPGIGGTQYMFWTISYYLMELFSEFEVILFAQYTERLPSNIESVKVNDILDAINKSKIMCVDIFVFGGPEKDKKVFDCIDKLKLKSIMWSHCYEDYKSLNNAAKCEYLIKNICVGKEQYDRLRDHDIFIKSKYIFNALDLSIYENYAQKNNEKQNIVCYMGAITPYKGFHVIAKCWKEIVKKVPSAKLYVIGSGKLYNKKSSMGNFGIAEESYEKKFIKYLLDKNGKILDSVKFFGVLGGNEKLKIISEAKVGIANPIGTSETFCLVATEFQAVGVPVVSKNKYGLLDTVRNGQTGYLINNNTEFIDRIVELLIDNDTNKRYSEESKWFIKHNFDIYEICNEWKNTILNIFNNDNRNIVNLKSNNYYNDLKWLRELNRNIRIKFKFIPSILCYKFIFDKFKEKIKSIFKYC</sequence>
<dbReference type="GO" id="GO:0016757">
    <property type="term" value="F:glycosyltransferase activity"/>
    <property type="evidence" value="ECO:0007669"/>
    <property type="project" value="InterPro"/>
</dbReference>
<dbReference type="Proteomes" id="UP000321089">
    <property type="component" value="Unassembled WGS sequence"/>
</dbReference>
<proteinExistence type="predicted"/>
<dbReference type="Gene3D" id="3.40.50.2000">
    <property type="entry name" value="Glycogen Phosphorylase B"/>
    <property type="match status" value="1"/>
</dbReference>
<dbReference type="Proteomes" id="UP000474042">
    <property type="component" value="Unassembled WGS sequence"/>
</dbReference>
<feature type="domain" description="Glycosyl transferase family 1" evidence="1">
    <location>
        <begin position="172"/>
        <end position="349"/>
    </location>
</feature>
<dbReference type="RefSeq" id="WP_146868335.1">
    <property type="nucleotide sequence ID" value="NZ_BKBC01000018.1"/>
</dbReference>
<dbReference type="Pfam" id="PF00534">
    <property type="entry name" value="Glycos_transf_1"/>
    <property type="match status" value="1"/>
</dbReference>
<evidence type="ECO:0000313" key="4">
    <source>
        <dbReference type="Proteomes" id="UP000321089"/>
    </source>
</evidence>
<evidence type="ECO:0000313" key="5">
    <source>
        <dbReference type="Proteomes" id="UP000474042"/>
    </source>
</evidence>
<reference evidence="3 5" key="2">
    <citation type="submission" date="2020-01" db="EMBL/GenBank/DDBJ databases">
        <title>Genome sequence of a 1,3-propanediol producer, Clostridium butyricum S3.</title>
        <authorList>
            <person name="Zhou J."/>
        </authorList>
    </citation>
    <scope>NUCLEOTIDE SEQUENCE [LARGE SCALE GENOMIC DNA]</scope>
    <source>
        <strain evidence="3 5">S3</strain>
    </source>
</reference>
<gene>
    <name evidence="2" type="ORF">CBU02nite_16770</name>
    <name evidence="3" type="ORF">GND98_004240</name>
</gene>
<comment type="caution">
    <text evidence="2">The sequence shown here is derived from an EMBL/GenBank/DDBJ whole genome shotgun (WGS) entry which is preliminary data.</text>
</comment>
<dbReference type="PANTHER" id="PTHR12526:SF630">
    <property type="entry name" value="GLYCOSYLTRANSFERASE"/>
    <property type="match status" value="1"/>
</dbReference>
<dbReference type="AlphaFoldDB" id="A0A512TMA0"/>
<accession>A0A512TMA0</accession>
<dbReference type="InterPro" id="IPR001296">
    <property type="entry name" value="Glyco_trans_1"/>
</dbReference>
<dbReference type="CDD" id="cd03801">
    <property type="entry name" value="GT4_PimA-like"/>
    <property type="match status" value="1"/>
</dbReference>
<reference evidence="2 4" key="1">
    <citation type="submission" date="2019-07" db="EMBL/GenBank/DDBJ databases">
        <title>Whole genome shotgun sequence of Clostridium butyricum NBRC 3858.</title>
        <authorList>
            <person name="Hosoyama A."/>
            <person name="Uohara A."/>
            <person name="Ohji S."/>
            <person name="Ichikawa N."/>
        </authorList>
    </citation>
    <scope>NUCLEOTIDE SEQUENCE [LARGE SCALE GENOMIC DNA]</scope>
    <source>
        <strain evidence="2 4">NBRC 3858</strain>
    </source>
</reference>
<name>A0A512TMA0_CLOBU</name>
<dbReference type="SUPFAM" id="SSF53756">
    <property type="entry name" value="UDP-Glycosyltransferase/glycogen phosphorylase"/>
    <property type="match status" value="1"/>
</dbReference>
<organism evidence="2 4">
    <name type="scientific">Clostridium butyricum</name>
    <dbReference type="NCBI Taxonomy" id="1492"/>
    <lineage>
        <taxon>Bacteria</taxon>
        <taxon>Bacillati</taxon>
        <taxon>Bacillota</taxon>
        <taxon>Clostridia</taxon>
        <taxon>Eubacteriales</taxon>
        <taxon>Clostridiaceae</taxon>
        <taxon>Clostridium</taxon>
    </lineage>
</organism>
<dbReference type="EMBL" id="WOFV02000008">
    <property type="protein sequence ID" value="NAS17099.1"/>
    <property type="molecule type" value="Genomic_DNA"/>
</dbReference>
<dbReference type="PANTHER" id="PTHR12526">
    <property type="entry name" value="GLYCOSYLTRANSFERASE"/>
    <property type="match status" value="1"/>
</dbReference>
<evidence type="ECO:0000313" key="3">
    <source>
        <dbReference type="EMBL" id="NAS17099.1"/>
    </source>
</evidence>
<keyword evidence="3" id="KW-0808">Transferase</keyword>
<evidence type="ECO:0000313" key="2">
    <source>
        <dbReference type="EMBL" id="GEQ21171.1"/>
    </source>
</evidence>
<dbReference type="EMBL" id="BKBC01000018">
    <property type="protein sequence ID" value="GEQ21171.1"/>
    <property type="molecule type" value="Genomic_DNA"/>
</dbReference>